<proteinExistence type="predicted"/>
<comment type="caution">
    <text evidence="1">The sequence shown here is derived from an EMBL/GenBank/DDBJ whole genome shotgun (WGS) entry which is preliminary data.</text>
</comment>
<keyword evidence="2" id="KW-1185">Reference proteome</keyword>
<evidence type="ECO:0000313" key="1">
    <source>
        <dbReference type="EMBL" id="KAF7998265.1"/>
    </source>
</evidence>
<dbReference type="EMBL" id="JACMRX010000001">
    <property type="protein sequence ID" value="KAF7998265.1"/>
    <property type="molecule type" value="Genomic_DNA"/>
</dbReference>
<gene>
    <name evidence="1" type="ORF">HCN44_009663</name>
</gene>
<dbReference type="AlphaFoldDB" id="A0A834Y2N4"/>
<accession>A0A834Y2N4</accession>
<protein>
    <submittedName>
        <fullName evidence="1">Uncharacterized protein</fullName>
    </submittedName>
</protein>
<name>A0A834Y2N4_APHGI</name>
<dbReference type="OrthoDB" id="75923at2759"/>
<evidence type="ECO:0000313" key="2">
    <source>
        <dbReference type="Proteomes" id="UP000639338"/>
    </source>
</evidence>
<sequence length="408" mass="47246">MSKNITCFFTKNLSTITKNYNYYNLLTINNTIIRLQNTNTNTIRGCNDNDNCDLSKTDKYEHKSYKSYLDEQKSSSSIAIDALTKLPKLTRNAASKTVSEWKIFQTLSKATILQNYDLLHENGVEQSTLKDHPYALADTTINIKNKITICHDIKLDITDAISLFKLSITELKLFRQTHEKDKLLLDQYPNRIEYLAHSLDVSIFIQLSFNCFNKNLYYLILFIKLFFKYILEVGVTGEHILCDLHVYKFSHKTVRTRVNRAIKAQINPIKPWVVRCPLSIIVNAENKLAKRKLLLDGADSLEVYISNIMNCSIESSEAFLKRGIKIDKISLPDLTKKLKFLRDKGYTIEDIYRLPSCLHASYNTLVQKYDLWIKMGFTNPPLFAICTSQKVFETRLENELKNKMINNS</sequence>
<organism evidence="1 2">
    <name type="scientific">Aphidius gifuensis</name>
    <name type="common">Parasitoid wasp</name>
    <dbReference type="NCBI Taxonomy" id="684658"/>
    <lineage>
        <taxon>Eukaryota</taxon>
        <taxon>Metazoa</taxon>
        <taxon>Ecdysozoa</taxon>
        <taxon>Arthropoda</taxon>
        <taxon>Hexapoda</taxon>
        <taxon>Insecta</taxon>
        <taxon>Pterygota</taxon>
        <taxon>Neoptera</taxon>
        <taxon>Endopterygota</taxon>
        <taxon>Hymenoptera</taxon>
        <taxon>Apocrita</taxon>
        <taxon>Ichneumonoidea</taxon>
        <taxon>Braconidae</taxon>
        <taxon>Aphidiinae</taxon>
        <taxon>Aphidius</taxon>
    </lineage>
</organism>
<reference evidence="1 2" key="1">
    <citation type="submission" date="2020-08" db="EMBL/GenBank/DDBJ databases">
        <title>Aphidius gifuensis genome sequencing and assembly.</title>
        <authorList>
            <person name="Du Z."/>
        </authorList>
    </citation>
    <scope>NUCLEOTIDE SEQUENCE [LARGE SCALE GENOMIC DNA]</scope>
    <source>
        <strain evidence="1">YNYX2018</strain>
        <tissue evidence="1">Adults</tissue>
    </source>
</reference>
<dbReference type="Proteomes" id="UP000639338">
    <property type="component" value="Unassembled WGS sequence"/>
</dbReference>